<organism evidence="10 11">
    <name type="scientific">Pseudoduganella namucuonensis</name>
    <dbReference type="NCBI Taxonomy" id="1035707"/>
    <lineage>
        <taxon>Bacteria</taxon>
        <taxon>Pseudomonadati</taxon>
        <taxon>Pseudomonadota</taxon>
        <taxon>Betaproteobacteria</taxon>
        <taxon>Burkholderiales</taxon>
        <taxon>Oxalobacteraceae</taxon>
        <taxon>Telluria group</taxon>
        <taxon>Pseudoduganella</taxon>
    </lineage>
</organism>
<protein>
    <submittedName>
        <fullName evidence="10">3,4-dihydroxy-9,10-secoandrosta-1,3,5(10)-triene-9,17-dione 4,5-dioxygenase</fullName>
    </submittedName>
</protein>
<dbReference type="Pfam" id="PF00903">
    <property type="entry name" value="Glyoxalase"/>
    <property type="match status" value="1"/>
</dbReference>
<keyword evidence="5 8" id="KW-0223">Dioxygenase</keyword>
<keyword evidence="11" id="KW-1185">Reference proteome</keyword>
<dbReference type="SUPFAM" id="SSF54593">
    <property type="entry name" value="Glyoxalase/Bleomycin resistance protein/Dihydroxybiphenyl dioxygenase"/>
    <property type="match status" value="1"/>
</dbReference>
<keyword evidence="6 8" id="KW-0560">Oxidoreductase</keyword>
<dbReference type="EMBL" id="FPBO01000036">
    <property type="protein sequence ID" value="SFV12508.1"/>
    <property type="molecule type" value="Genomic_DNA"/>
</dbReference>
<dbReference type="InterPro" id="IPR000486">
    <property type="entry name" value="Xdiol_ring_cleave_dOase_1/2"/>
</dbReference>
<comment type="similarity">
    <text evidence="2 8">Belongs to the extradiol ring-cleavage dioxygenase family.</text>
</comment>
<sequence>MIDIRGLAYVVVNATDVSRWERYGEDVLGMMAQPAPEGGVYLKMDERPFRFLVQAAGTEGYAASGWEVLNAEAFELALRELEQAGAEPVLGSAADCALRKAQQVVRFRDPSGNRHEIVWGCQRDFQRFVSPQGVERFVTGDLGMGHTVLPAPNFDATWAFFRDVLGFGLSDIYKHRAAPDAPVQRIHFCHCNNGRQHSVALFEAEIPSGCAHVNVEVPSITDVGRALDRRQRHGVKLMASMGQHANDQMFSFYMATPSGFALEYGAGGLVVDWSRHAAFEATEISLWGHDFSLGLATGDTN</sequence>
<evidence type="ECO:0000256" key="1">
    <source>
        <dbReference type="ARBA" id="ARBA00001954"/>
    </source>
</evidence>
<evidence type="ECO:0000256" key="7">
    <source>
        <dbReference type="ARBA" id="ARBA00023004"/>
    </source>
</evidence>
<dbReference type="InterPro" id="IPR004360">
    <property type="entry name" value="Glyas_Fos-R_dOase_dom"/>
</dbReference>
<dbReference type="RefSeq" id="WP_093559188.1">
    <property type="nucleotide sequence ID" value="NZ_FPBO01000036.1"/>
</dbReference>
<evidence type="ECO:0000256" key="5">
    <source>
        <dbReference type="ARBA" id="ARBA00022964"/>
    </source>
</evidence>
<name>A0A1I7LSA3_9BURK</name>
<keyword evidence="3" id="KW-0479">Metal-binding</keyword>
<proteinExistence type="inferred from homology"/>
<evidence type="ECO:0000256" key="3">
    <source>
        <dbReference type="ARBA" id="ARBA00022723"/>
    </source>
</evidence>
<keyword evidence="7 8" id="KW-0408">Iron</keyword>
<evidence type="ECO:0000256" key="8">
    <source>
        <dbReference type="RuleBase" id="RU000683"/>
    </source>
</evidence>
<gene>
    <name evidence="10" type="ORF">SAMN05216552_103643</name>
</gene>
<evidence type="ECO:0000259" key="9">
    <source>
        <dbReference type="PROSITE" id="PS51819"/>
    </source>
</evidence>
<evidence type="ECO:0000256" key="2">
    <source>
        <dbReference type="ARBA" id="ARBA00008784"/>
    </source>
</evidence>
<dbReference type="CDD" id="cd07252">
    <property type="entry name" value="BphC1-RGP6_N_like"/>
    <property type="match status" value="1"/>
</dbReference>
<comment type="cofactor">
    <cofactor evidence="1 8">
        <name>Fe(2+)</name>
        <dbReference type="ChEBI" id="CHEBI:29033"/>
    </cofactor>
</comment>
<evidence type="ECO:0000256" key="6">
    <source>
        <dbReference type="ARBA" id="ARBA00023002"/>
    </source>
</evidence>
<dbReference type="AlphaFoldDB" id="A0A1I7LSA3"/>
<dbReference type="InterPro" id="IPR037523">
    <property type="entry name" value="VOC_core"/>
</dbReference>
<dbReference type="OrthoDB" id="9803142at2"/>
<dbReference type="CDD" id="cd07237">
    <property type="entry name" value="BphC1-RGP6_C_like"/>
    <property type="match status" value="1"/>
</dbReference>
<reference evidence="11" key="1">
    <citation type="submission" date="2016-10" db="EMBL/GenBank/DDBJ databases">
        <authorList>
            <person name="Varghese N."/>
            <person name="Submissions S."/>
        </authorList>
    </citation>
    <scope>NUCLEOTIDE SEQUENCE [LARGE SCALE GENOMIC DNA]</scope>
    <source>
        <strain evidence="11">CGMCC 1.11014</strain>
    </source>
</reference>
<feature type="domain" description="VOC" evidence="9">
    <location>
        <begin position="143"/>
        <end position="267"/>
    </location>
</feature>
<dbReference type="GO" id="GO:0008198">
    <property type="term" value="F:ferrous iron binding"/>
    <property type="evidence" value="ECO:0007669"/>
    <property type="project" value="InterPro"/>
</dbReference>
<evidence type="ECO:0000313" key="11">
    <source>
        <dbReference type="Proteomes" id="UP000199391"/>
    </source>
</evidence>
<evidence type="ECO:0000313" key="10">
    <source>
        <dbReference type="EMBL" id="SFV12508.1"/>
    </source>
</evidence>
<feature type="domain" description="VOC" evidence="9">
    <location>
        <begin position="6"/>
        <end position="120"/>
    </location>
</feature>
<dbReference type="STRING" id="1035707.SAMN05216552_103643"/>
<dbReference type="InterPro" id="IPR029068">
    <property type="entry name" value="Glyas_Bleomycin-R_OHBP_Dase"/>
</dbReference>
<dbReference type="PROSITE" id="PS51819">
    <property type="entry name" value="VOC"/>
    <property type="match status" value="2"/>
</dbReference>
<accession>A0A1I7LSA3</accession>
<dbReference type="Proteomes" id="UP000199391">
    <property type="component" value="Unassembled WGS sequence"/>
</dbReference>
<evidence type="ECO:0000256" key="4">
    <source>
        <dbReference type="ARBA" id="ARBA00022797"/>
    </source>
</evidence>
<keyword evidence="4 8" id="KW-0058">Aromatic hydrocarbons catabolism</keyword>
<dbReference type="PROSITE" id="PS00082">
    <property type="entry name" value="EXTRADIOL_DIOXYGENAS"/>
    <property type="match status" value="1"/>
</dbReference>
<dbReference type="GO" id="GO:0051213">
    <property type="term" value="F:dioxygenase activity"/>
    <property type="evidence" value="ECO:0007669"/>
    <property type="project" value="UniProtKB-KW"/>
</dbReference>
<dbReference type="Gene3D" id="3.10.180.10">
    <property type="entry name" value="2,3-Dihydroxybiphenyl 1,2-Dioxygenase, domain 1"/>
    <property type="match status" value="2"/>
</dbReference>
<dbReference type="Pfam" id="PF22632">
    <property type="entry name" value="BphC_D1"/>
    <property type="match status" value="1"/>
</dbReference>